<accession>A0A2G9YRQ4</accession>
<evidence type="ECO:0000256" key="1">
    <source>
        <dbReference type="SAM" id="MobiDB-lite"/>
    </source>
</evidence>
<feature type="compositionally biased region" description="Basic and acidic residues" evidence="1">
    <location>
        <begin position="15"/>
        <end position="29"/>
    </location>
</feature>
<proteinExistence type="predicted"/>
<evidence type="ECO:0000313" key="2">
    <source>
        <dbReference type="EMBL" id="PIP21914.1"/>
    </source>
</evidence>
<comment type="caution">
    <text evidence="2">The sequence shown here is derived from an EMBL/GenBank/DDBJ whole genome shotgun (WGS) entry which is preliminary data.</text>
</comment>
<evidence type="ECO:0000313" key="3">
    <source>
        <dbReference type="Proteomes" id="UP000231567"/>
    </source>
</evidence>
<organism evidence="2 3">
    <name type="scientific">Candidatus Nealsonbacteria bacterium CG23_combo_of_CG06-09_8_20_14_all_40_13</name>
    <dbReference type="NCBI Taxonomy" id="1974724"/>
    <lineage>
        <taxon>Bacteria</taxon>
        <taxon>Candidatus Nealsoniibacteriota</taxon>
    </lineage>
</organism>
<sequence length="504" mass="57673">MTKDQVVSLTQPSRNTKEEKSKEDTRKKIDQKVNQEVEKISKAKTKTPTLEEAEEQKFQDYIVILVDKKGNDILPDAEKLKTKASFLEKVFAATNELTFGFGTSVPNDQARQLQEVINKAYPIAKEIYGQPFFNINVRVEYQPDLIVGGTYNQSLNVITLRSSSEFFNVRETFIHEFLHAFHDDYMIPLMHWEEGMVTQVGNEISDRMDNRLGDHPPYSGYNMDSRCTFSNVQPKIPGLRPGNYLVWACVWDKLYAEGQNFFKRFNANYYSFFKNSTTPLYSFSSSQIENELKKIVYNISPKPEGQDFYAWYKYQYAFWSPTTYAGKYVIKPFPGLVSPSSNNILHYYYVDIQGTFIARNDSAEISGINSNGNIVYKATHMFRDGVLEWQRLALSGFEKVKYTIKTPNAQQVLYNIYGVNLATNEATNGFFGVVNQVQNGNVAVFLAPYPTPVARGKIVNGTFTIPTTGNLRGRFRIVVLNSNNKYVTEKTVTKNYGDYAVLFE</sequence>
<gene>
    <name evidence="2" type="ORF">COX39_00335</name>
</gene>
<dbReference type="AlphaFoldDB" id="A0A2G9YRQ4"/>
<feature type="compositionally biased region" description="Polar residues" evidence="1">
    <location>
        <begin position="1"/>
        <end position="14"/>
    </location>
</feature>
<name>A0A2G9YRQ4_9BACT</name>
<reference evidence="2 3" key="1">
    <citation type="submission" date="2017-09" db="EMBL/GenBank/DDBJ databases">
        <title>Depth-based differentiation of microbial function through sediment-hosted aquifers and enrichment of novel symbionts in the deep terrestrial subsurface.</title>
        <authorList>
            <person name="Probst A.J."/>
            <person name="Ladd B."/>
            <person name="Jarett J.K."/>
            <person name="Geller-Mcgrath D.E."/>
            <person name="Sieber C.M."/>
            <person name="Emerson J.B."/>
            <person name="Anantharaman K."/>
            <person name="Thomas B.C."/>
            <person name="Malmstrom R."/>
            <person name="Stieglmeier M."/>
            <person name="Klingl A."/>
            <person name="Woyke T."/>
            <person name="Ryan C.M."/>
            <person name="Banfield J.F."/>
        </authorList>
    </citation>
    <scope>NUCLEOTIDE SEQUENCE [LARGE SCALE GENOMIC DNA]</scope>
    <source>
        <strain evidence="2">CG23_combo_of_CG06-09_8_20_14_all_40_13</strain>
    </source>
</reference>
<protein>
    <submittedName>
        <fullName evidence="2">Uncharacterized protein</fullName>
    </submittedName>
</protein>
<dbReference type="EMBL" id="PCRM01000007">
    <property type="protein sequence ID" value="PIP21914.1"/>
    <property type="molecule type" value="Genomic_DNA"/>
</dbReference>
<dbReference type="Proteomes" id="UP000231567">
    <property type="component" value="Unassembled WGS sequence"/>
</dbReference>
<feature type="region of interest" description="Disordered" evidence="1">
    <location>
        <begin position="1"/>
        <end position="29"/>
    </location>
</feature>